<reference evidence="3" key="1">
    <citation type="submission" date="2016-08" db="EMBL/GenBank/DDBJ databases">
        <authorList>
            <person name="Merda D."/>
            <person name="Briand M."/>
            <person name="Taghouti G."/>
            <person name="Carrere S."/>
            <person name="Gouzy J."/>
            <person name="Portier P."/>
            <person name="Jacques M.-A."/>
            <person name="Fischer-Le Saux M."/>
        </authorList>
    </citation>
    <scope>NUCLEOTIDE SEQUENCE [LARGE SCALE GENOMIC DNA]</scope>
    <source>
        <strain evidence="3">CFBP4643</strain>
    </source>
</reference>
<keyword evidence="1" id="KW-1133">Transmembrane helix</keyword>
<organism evidence="2 3">
    <name type="scientific">Xanthomonas pisi</name>
    <dbReference type="NCBI Taxonomy" id="56457"/>
    <lineage>
        <taxon>Bacteria</taxon>
        <taxon>Pseudomonadati</taxon>
        <taxon>Pseudomonadota</taxon>
        <taxon>Gammaproteobacteria</taxon>
        <taxon>Lysobacterales</taxon>
        <taxon>Lysobacteraceae</taxon>
        <taxon>Xanthomonas</taxon>
    </lineage>
</organism>
<keyword evidence="1" id="KW-0812">Transmembrane</keyword>
<keyword evidence="3" id="KW-1185">Reference proteome</keyword>
<proteinExistence type="predicted"/>
<protein>
    <submittedName>
        <fullName evidence="2">Uncharacterized protein</fullName>
    </submittedName>
</protein>
<dbReference type="OrthoDB" id="6006658at2"/>
<dbReference type="EMBL" id="MDEI01000001">
    <property type="protein sequence ID" value="PPU70288.1"/>
    <property type="molecule type" value="Genomic_DNA"/>
</dbReference>
<comment type="caution">
    <text evidence="2">The sequence shown here is derived from an EMBL/GenBank/DDBJ whole genome shotgun (WGS) entry which is preliminary data.</text>
</comment>
<gene>
    <name evidence="2" type="ORF">XpiCFBP4643_01655</name>
</gene>
<evidence type="ECO:0000313" key="2">
    <source>
        <dbReference type="EMBL" id="PPU70288.1"/>
    </source>
</evidence>
<feature type="transmembrane region" description="Helical" evidence="1">
    <location>
        <begin position="46"/>
        <end position="64"/>
    </location>
</feature>
<sequence>MSMSGSLAVATAVPVTAAPLGLIIAALVKGDRADHAWAFLQSSPLLIALFMLVFSFGAGLTLLARKSAMKIYDDLYPDKCE</sequence>
<evidence type="ECO:0000313" key="3">
    <source>
        <dbReference type="Proteomes" id="UP000238191"/>
    </source>
</evidence>
<dbReference type="AlphaFoldDB" id="A0A2S7D8Y3"/>
<accession>A0A2S7D8Y3</accession>
<dbReference type="RefSeq" id="WP_084726010.1">
    <property type="nucleotide sequence ID" value="NZ_MDEI01000001.1"/>
</dbReference>
<dbReference type="Proteomes" id="UP000238191">
    <property type="component" value="Unassembled WGS sequence"/>
</dbReference>
<name>A0A2S7D8Y3_9XANT</name>
<evidence type="ECO:0000256" key="1">
    <source>
        <dbReference type="SAM" id="Phobius"/>
    </source>
</evidence>
<keyword evidence="1" id="KW-0472">Membrane</keyword>